<sequence>MDSLDPIGIDNVIETLLDVQKRHNIDLYLVSHIPIPLENIPETTNIKRILVTKKDKTSVAKYID</sequence>
<dbReference type="AlphaFoldDB" id="A0A645I9K9"/>
<proteinExistence type="predicted"/>
<organism evidence="1">
    <name type="scientific">bioreactor metagenome</name>
    <dbReference type="NCBI Taxonomy" id="1076179"/>
    <lineage>
        <taxon>unclassified sequences</taxon>
        <taxon>metagenomes</taxon>
        <taxon>ecological metagenomes</taxon>
    </lineage>
</organism>
<name>A0A645I9K9_9ZZZZ</name>
<gene>
    <name evidence="1" type="ORF">SDC9_195094</name>
</gene>
<evidence type="ECO:0000313" key="1">
    <source>
        <dbReference type="EMBL" id="MPN47492.1"/>
    </source>
</evidence>
<comment type="caution">
    <text evidence="1">The sequence shown here is derived from an EMBL/GenBank/DDBJ whole genome shotgun (WGS) entry which is preliminary data.</text>
</comment>
<protein>
    <submittedName>
        <fullName evidence="1">Uncharacterized protein</fullName>
    </submittedName>
</protein>
<reference evidence="1" key="1">
    <citation type="submission" date="2019-08" db="EMBL/GenBank/DDBJ databases">
        <authorList>
            <person name="Kucharzyk K."/>
            <person name="Murdoch R.W."/>
            <person name="Higgins S."/>
            <person name="Loffler F."/>
        </authorList>
    </citation>
    <scope>NUCLEOTIDE SEQUENCE</scope>
</reference>
<dbReference type="EMBL" id="VSSQ01109027">
    <property type="protein sequence ID" value="MPN47492.1"/>
    <property type="molecule type" value="Genomic_DNA"/>
</dbReference>
<accession>A0A645I9K9</accession>